<evidence type="ECO:0000313" key="4">
    <source>
        <dbReference type="EMBL" id="RHA78219.1"/>
    </source>
</evidence>
<dbReference type="SUPFAM" id="SSF49373">
    <property type="entry name" value="Invasin/intimin cell-adhesion fragments"/>
    <property type="match status" value="1"/>
</dbReference>
<dbReference type="Gene3D" id="2.60.120.200">
    <property type="match status" value="1"/>
</dbReference>
<dbReference type="Pfam" id="PF00722">
    <property type="entry name" value="Glyco_hydro_16"/>
    <property type="match status" value="1"/>
</dbReference>
<dbReference type="AlphaFoldDB" id="A0A413T3R1"/>
<dbReference type="GO" id="GO:0004553">
    <property type="term" value="F:hydrolase activity, hydrolyzing O-glycosyl compounds"/>
    <property type="evidence" value="ECO:0007669"/>
    <property type="project" value="InterPro"/>
</dbReference>
<dbReference type="Proteomes" id="UP000285740">
    <property type="component" value="Unassembled WGS sequence"/>
</dbReference>
<gene>
    <name evidence="4" type="ORF">DW918_09285</name>
</gene>
<dbReference type="InterPro" id="IPR050546">
    <property type="entry name" value="Glycosyl_Hydrlase_16"/>
</dbReference>
<dbReference type="CDD" id="cd00063">
    <property type="entry name" value="FN3"/>
    <property type="match status" value="1"/>
</dbReference>
<dbReference type="PANTHER" id="PTHR10963">
    <property type="entry name" value="GLYCOSYL HYDROLASE-RELATED"/>
    <property type="match status" value="1"/>
</dbReference>
<name>A0A413T3R1_9FIRM</name>
<dbReference type="InterPro" id="IPR003961">
    <property type="entry name" value="FN3_dom"/>
</dbReference>
<evidence type="ECO:0000313" key="5">
    <source>
        <dbReference type="Proteomes" id="UP000285740"/>
    </source>
</evidence>
<evidence type="ECO:0000259" key="2">
    <source>
        <dbReference type="PROSITE" id="PS50853"/>
    </source>
</evidence>
<dbReference type="InterPro" id="IPR008964">
    <property type="entry name" value="Invasin/intimin_cell_adhesion"/>
</dbReference>
<dbReference type="CDD" id="cd08023">
    <property type="entry name" value="GH16_laminarinase_like"/>
    <property type="match status" value="1"/>
</dbReference>
<reference evidence="4 5" key="1">
    <citation type="submission" date="2018-08" db="EMBL/GenBank/DDBJ databases">
        <title>A genome reference for cultivated species of the human gut microbiota.</title>
        <authorList>
            <person name="Zou Y."/>
            <person name="Xue W."/>
            <person name="Luo G."/>
        </authorList>
    </citation>
    <scope>NUCLEOTIDE SEQUENCE [LARGE SCALE GENOMIC DNA]</scope>
    <source>
        <strain evidence="4 5">AM42-30</strain>
    </source>
</reference>
<dbReference type="PROSITE" id="PS51762">
    <property type="entry name" value="GH16_2"/>
    <property type="match status" value="1"/>
</dbReference>
<dbReference type="InterPro" id="IPR036116">
    <property type="entry name" value="FN3_sf"/>
</dbReference>
<dbReference type="PROSITE" id="PS50853">
    <property type="entry name" value="FN3"/>
    <property type="match status" value="1"/>
</dbReference>
<dbReference type="InterPro" id="IPR013783">
    <property type="entry name" value="Ig-like_fold"/>
</dbReference>
<dbReference type="Gene3D" id="2.60.40.10">
    <property type="entry name" value="Immunoglobulins"/>
    <property type="match status" value="1"/>
</dbReference>
<feature type="domain" description="Fibronectin type-III" evidence="2">
    <location>
        <begin position="110"/>
        <end position="206"/>
    </location>
</feature>
<dbReference type="GO" id="GO:0005975">
    <property type="term" value="P:carbohydrate metabolic process"/>
    <property type="evidence" value="ECO:0007669"/>
    <property type="project" value="InterPro"/>
</dbReference>
<dbReference type="InterPro" id="IPR013320">
    <property type="entry name" value="ConA-like_dom_sf"/>
</dbReference>
<dbReference type="SUPFAM" id="SSF49899">
    <property type="entry name" value="Concanavalin A-like lectins/glucanases"/>
    <property type="match status" value="1"/>
</dbReference>
<protein>
    <recommendedName>
        <fullName evidence="6">GH16 domain-containing protein</fullName>
    </recommendedName>
</protein>
<sequence>MFIKKEETMKGFKKLVSAFLVVAMVITLVTITPSTDANAAVTIYSGKKITLTIGKSEKIYLKQKGAKFKTSNKKVATVNRKGVVKAKGIGTCKIKITVGSSSKNSKVTVVPKNVTIKAATLSGTTAKVTWKKVKGVKGYYVYKSTNANSGFKKVATVKGAKKTSATIKNLASGTTYFKVKAFGKSGKKTITSKKYSKAVSVKVWKLVWSDEFNGSSLDMNNWTYETGTGDGGWGNQEWQTYTAGDNAKVENGNLVIIPRMEWKNGNNAPSKVTSTRIITKNKKTFKYGKMEIRAKAAGGQGTWSAGWMLGDGTGDQRGWPYDGEIDIMEAMSGGVPQTIHCERFNNQSWSHGNKNYATGLTQAKSAEAYHTYGIIWTDKYIQFTVDGVNKGLYDPSMYDSSIYDQCWAFDHPFFFILNCAVGGNAAGEVSTKGWTNKGTVNGVTTWEDYYYVDYVRVYQ</sequence>
<dbReference type="PANTHER" id="PTHR10963:SF55">
    <property type="entry name" value="GLYCOSIDE HYDROLASE FAMILY 16 PROTEIN"/>
    <property type="match status" value="1"/>
</dbReference>
<dbReference type="Gene3D" id="2.60.40.1080">
    <property type="match status" value="1"/>
</dbReference>
<evidence type="ECO:0000256" key="1">
    <source>
        <dbReference type="ARBA" id="ARBA00006865"/>
    </source>
</evidence>
<dbReference type="SUPFAM" id="SSF49265">
    <property type="entry name" value="Fibronectin type III"/>
    <property type="match status" value="1"/>
</dbReference>
<evidence type="ECO:0000259" key="3">
    <source>
        <dbReference type="PROSITE" id="PS51762"/>
    </source>
</evidence>
<dbReference type="EMBL" id="QSFV01000036">
    <property type="protein sequence ID" value="RHA78219.1"/>
    <property type="molecule type" value="Genomic_DNA"/>
</dbReference>
<comment type="caution">
    <text evidence="4">The sequence shown here is derived from an EMBL/GenBank/DDBJ whole genome shotgun (WGS) entry which is preliminary data.</text>
</comment>
<proteinExistence type="inferred from homology"/>
<comment type="similarity">
    <text evidence="1">Belongs to the glycosyl hydrolase 16 family.</text>
</comment>
<organism evidence="4 5">
    <name type="scientific">Eubacterium ventriosum</name>
    <dbReference type="NCBI Taxonomy" id="39496"/>
    <lineage>
        <taxon>Bacteria</taxon>
        <taxon>Bacillati</taxon>
        <taxon>Bacillota</taxon>
        <taxon>Clostridia</taxon>
        <taxon>Eubacteriales</taxon>
        <taxon>Eubacteriaceae</taxon>
        <taxon>Eubacterium</taxon>
    </lineage>
</organism>
<evidence type="ECO:0008006" key="6">
    <source>
        <dbReference type="Google" id="ProtNLM"/>
    </source>
</evidence>
<dbReference type="InterPro" id="IPR000757">
    <property type="entry name" value="Beta-glucanase-like"/>
</dbReference>
<feature type="domain" description="GH16" evidence="3">
    <location>
        <begin position="194"/>
        <end position="459"/>
    </location>
</feature>
<accession>A0A413T3R1</accession>
<dbReference type="Pfam" id="PF00041">
    <property type="entry name" value="fn3"/>
    <property type="match status" value="1"/>
</dbReference>